<keyword evidence="4" id="KW-1185">Reference proteome</keyword>
<accession>A0ABQ1FID8</accession>
<name>A0ABQ1FID8_9BACL</name>
<evidence type="ECO:0000259" key="2">
    <source>
        <dbReference type="Pfam" id="PF08327"/>
    </source>
</evidence>
<evidence type="ECO:0000256" key="1">
    <source>
        <dbReference type="ARBA" id="ARBA00006817"/>
    </source>
</evidence>
<dbReference type="Gene3D" id="3.30.530.20">
    <property type="match status" value="1"/>
</dbReference>
<sequence length="144" mass="16178">MGSDKVVGQTAEAGFQIGVRRTLPLYQEEAWELLISPSGRKFWLGEVADLSFTKGQAYQTVDGCSGEIRVVKPLEQLRLTWQPAAWEHASTLQIRLLPTANPGRTTISFHQEKLDNEERREEMKARWEAVIADLQSIGELGAIQ</sequence>
<proteinExistence type="inferred from homology"/>
<organism evidence="3 4">
    <name type="scientific">Paenibacillus marchantiophytorum</name>
    <dbReference type="NCBI Taxonomy" id="1619310"/>
    <lineage>
        <taxon>Bacteria</taxon>
        <taxon>Bacillati</taxon>
        <taxon>Bacillota</taxon>
        <taxon>Bacilli</taxon>
        <taxon>Bacillales</taxon>
        <taxon>Paenibacillaceae</taxon>
        <taxon>Paenibacillus</taxon>
    </lineage>
</organism>
<dbReference type="Proteomes" id="UP000615455">
    <property type="component" value="Unassembled WGS sequence"/>
</dbReference>
<dbReference type="InterPro" id="IPR013538">
    <property type="entry name" value="ASHA1/2-like_C"/>
</dbReference>
<gene>
    <name evidence="3" type="ORF">GCM10008018_68850</name>
</gene>
<feature type="domain" description="Activator of Hsp90 ATPase homologue 1/2-like C-terminal" evidence="2">
    <location>
        <begin position="28"/>
        <end position="137"/>
    </location>
</feature>
<dbReference type="RefSeq" id="WP_189020406.1">
    <property type="nucleotide sequence ID" value="NZ_BMHE01000074.1"/>
</dbReference>
<dbReference type="EMBL" id="BMHE01000074">
    <property type="protein sequence ID" value="GGA14147.1"/>
    <property type="molecule type" value="Genomic_DNA"/>
</dbReference>
<dbReference type="Pfam" id="PF08327">
    <property type="entry name" value="AHSA1"/>
    <property type="match status" value="1"/>
</dbReference>
<evidence type="ECO:0000313" key="3">
    <source>
        <dbReference type="EMBL" id="GGA14147.1"/>
    </source>
</evidence>
<comment type="similarity">
    <text evidence="1">Belongs to the AHA1 family.</text>
</comment>
<protein>
    <recommendedName>
        <fullName evidence="2">Activator of Hsp90 ATPase homologue 1/2-like C-terminal domain-containing protein</fullName>
    </recommendedName>
</protein>
<dbReference type="SUPFAM" id="SSF55961">
    <property type="entry name" value="Bet v1-like"/>
    <property type="match status" value="1"/>
</dbReference>
<comment type="caution">
    <text evidence="3">The sequence shown here is derived from an EMBL/GenBank/DDBJ whole genome shotgun (WGS) entry which is preliminary data.</text>
</comment>
<evidence type="ECO:0000313" key="4">
    <source>
        <dbReference type="Proteomes" id="UP000615455"/>
    </source>
</evidence>
<dbReference type="InterPro" id="IPR023393">
    <property type="entry name" value="START-like_dom_sf"/>
</dbReference>
<reference evidence="4" key="1">
    <citation type="journal article" date="2019" name="Int. J. Syst. Evol. Microbiol.">
        <title>The Global Catalogue of Microorganisms (GCM) 10K type strain sequencing project: providing services to taxonomists for standard genome sequencing and annotation.</title>
        <authorList>
            <consortium name="The Broad Institute Genomics Platform"/>
            <consortium name="The Broad Institute Genome Sequencing Center for Infectious Disease"/>
            <person name="Wu L."/>
            <person name="Ma J."/>
        </authorList>
    </citation>
    <scope>NUCLEOTIDE SEQUENCE [LARGE SCALE GENOMIC DNA]</scope>
    <source>
        <strain evidence="4">CGMCC 1.15043</strain>
    </source>
</reference>